<dbReference type="STRING" id="1122247.GCA_000379865_01855"/>
<dbReference type="InterPro" id="IPR002397">
    <property type="entry name" value="Cyt_P450_B"/>
</dbReference>
<evidence type="ECO:0000256" key="14">
    <source>
        <dbReference type="ARBA" id="ARBA00070775"/>
    </source>
</evidence>
<keyword evidence="6" id="KW-0442">Lipid degradation</keyword>
<evidence type="ECO:0000256" key="3">
    <source>
        <dbReference type="ARBA" id="ARBA00022548"/>
    </source>
</evidence>
<keyword evidence="3" id="KW-0153">Cholesterol metabolism</keyword>
<dbReference type="InterPro" id="IPR001128">
    <property type="entry name" value="Cyt_P450"/>
</dbReference>
<dbReference type="GO" id="GO:0036199">
    <property type="term" value="F:cholest-4-en-3-one 26-monooxygenase activity"/>
    <property type="evidence" value="ECO:0007669"/>
    <property type="project" value="TreeGrafter"/>
</dbReference>
<evidence type="ECO:0000256" key="11">
    <source>
        <dbReference type="ARBA" id="ARBA00023166"/>
    </source>
</evidence>
<evidence type="ECO:0000256" key="4">
    <source>
        <dbReference type="ARBA" id="ARBA00022617"/>
    </source>
</evidence>
<evidence type="ECO:0000256" key="13">
    <source>
        <dbReference type="ARBA" id="ARBA00049645"/>
    </source>
</evidence>
<accession>K5BDC6</accession>
<keyword evidence="8 18" id="KW-0408">Iron</keyword>
<evidence type="ECO:0000256" key="10">
    <source>
        <dbReference type="ARBA" id="ARBA00023098"/>
    </source>
</evidence>
<evidence type="ECO:0000256" key="2">
    <source>
        <dbReference type="ARBA" id="ARBA00010617"/>
    </source>
</evidence>
<sequence length="405" mass="45803">MSSAPTAAKHIDFDPFSDEYFTNPFEIYRQLRDHAPVYFSEKYNFWALSRYADVAPSMKDHQRFSSAKGVTLDHFIDPDALIPEGVIIMMDPPQHTRMRSLVNKVFTPRAIAQLEPMVREIITGFAAQVDPRSFDAVEEFSALFPVEVITTMLGVPPGERQQIRHWVDALLEREPNTGYSTPASRQAAVDMWHYYHELVQWKRAHPGDDMISRLTEVEVQRDDGTVTRLSDFEISAFASMLGGAGAETVAKLIGSGVVLFAKHPEQWQLLRNDRSLLPAAFEELLRYEGPSQYNIRWSTVDVEFHGVTIPKDSAVMMINGSATRDERAFEDPDRFDITRKPKGHNLGFGYGIHSCLGAALARLEGRIALDVLCDMIPDYEVDTDGLERVKLPNVFGWKSVPVRAR</sequence>
<protein>
    <recommendedName>
        <fullName evidence="14">Steroid C26-monooxygenase</fullName>
    </recommendedName>
    <alternativeName>
        <fullName evidence="15">Cholest-4-en-3-one C26-monooxygenase</fullName>
    </alternativeName>
    <alternativeName>
        <fullName evidence="17">Cholesterol C26-monooxygenase</fullName>
    </alternativeName>
    <alternativeName>
        <fullName evidence="16">Steroid C27-monooxygenase</fullName>
    </alternativeName>
</protein>
<dbReference type="PROSITE" id="PS00086">
    <property type="entry name" value="CYTOCHROME_P450"/>
    <property type="match status" value="1"/>
</dbReference>
<keyword evidence="20" id="KW-1185">Reference proteome</keyword>
<dbReference type="PATRIC" id="fig|1122247.3.peg.242"/>
<dbReference type="PANTHER" id="PTHR46696:SF4">
    <property type="entry name" value="BIOTIN BIOSYNTHESIS CYTOCHROME P450"/>
    <property type="match status" value="1"/>
</dbReference>
<dbReference type="PRINTS" id="PR00359">
    <property type="entry name" value="BP450"/>
</dbReference>
<keyword evidence="11" id="KW-1207">Sterol metabolism</keyword>
<dbReference type="GO" id="GO:0005506">
    <property type="term" value="F:iron ion binding"/>
    <property type="evidence" value="ECO:0007669"/>
    <property type="project" value="InterPro"/>
</dbReference>
<dbReference type="eggNOG" id="COG2124">
    <property type="taxonomic scope" value="Bacteria"/>
</dbReference>
<evidence type="ECO:0000256" key="9">
    <source>
        <dbReference type="ARBA" id="ARBA00023033"/>
    </source>
</evidence>
<evidence type="ECO:0000256" key="16">
    <source>
        <dbReference type="ARBA" id="ARBA00082981"/>
    </source>
</evidence>
<dbReference type="AlphaFoldDB" id="K5BDC6"/>
<organism evidence="19 20">
    <name type="scientific">Mycolicibacterium hassiacum (strain DSM 44199 / CIP 105218 / JCM 12690 / 3849)</name>
    <name type="common">Mycobacterium hassiacum</name>
    <dbReference type="NCBI Taxonomy" id="1122247"/>
    <lineage>
        <taxon>Bacteria</taxon>
        <taxon>Bacillati</taxon>
        <taxon>Actinomycetota</taxon>
        <taxon>Actinomycetes</taxon>
        <taxon>Mycobacteriales</taxon>
        <taxon>Mycobacteriaceae</taxon>
        <taxon>Mycolicibacterium</taxon>
    </lineage>
</organism>
<dbReference type="Pfam" id="PF00067">
    <property type="entry name" value="p450"/>
    <property type="match status" value="1"/>
</dbReference>
<dbReference type="FunFam" id="1.10.630.10:FF:000018">
    <property type="entry name" value="Cytochrome P450 monooxygenase"/>
    <property type="match status" value="1"/>
</dbReference>
<evidence type="ECO:0000313" key="19">
    <source>
        <dbReference type="EMBL" id="EKF25770.1"/>
    </source>
</evidence>
<keyword evidence="10" id="KW-0443">Lipid metabolism</keyword>
<name>K5BDC6_MYCHD</name>
<dbReference type="GO" id="GO:0020037">
    <property type="term" value="F:heme binding"/>
    <property type="evidence" value="ECO:0007669"/>
    <property type="project" value="InterPro"/>
</dbReference>
<dbReference type="SUPFAM" id="SSF48264">
    <property type="entry name" value="Cytochrome P450"/>
    <property type="match status" value="1"/>
</dbReference>
<dbReference type="InterPro" id="IPR017972">
    <property type="entry name" value="Cyt_P450_CS"/>
</dbReference>
<keyword evidence="5 18" id="KW-0479">Metal-binding</keyword>
<comment type="caution">
    <text evidence="19">The sequence shown here is derived from an EMBL/GenBank/DDBJ whole genome shotgun (WGS) entry which is preliminary data.</text>
</comment>
<evidence type="ECO:0000256" key="12">
    <source>
        <dbReference type="ARBA" id="ARBA00023221"/>
    </source>
</evidence>
<evidence type="ECO:0000256" key="15">
    <source>
        <dbReference type="ARBA" id="ARBA00079588"/>
    </source>
</evidence>
<dbReference type="CDD" id="cd11078">
    <property type="entry name" value="CYP130-like"/>
    <property type="match status" value="1"/>
</dbReference>
<dbReference type="Proteomes" id="UP000006265">
    <property type="component" value="Unassembled WGS sequence"/>
</dbReference>
<comment type="similarity">
    <text evidence="2 18">Belongs to the cytochrome P450 family.</text>
</comment>
<evidence type="ECO:0000256" key="8">
    <source>
        <dbReference type="ARBA" id="ARBA00023004"/>
    </source>
</evidence>
<dbReference type="GO" id="GO:0006707">
    <property type="term" value="P:cholesterol catabolic process"/>
    <property type="evidence" value="ECO:0007669"/>
    <property type="project" value="TreeGrafter"/>
</dbReference>
<dbReference type="InterPro" id="IPR036396">
    <property type="entry name" value="Cyt_P450_sf"/>
</dbReference>
<evidence type="ECO:0000256" key="7">
    <source>
        <dbReference type="ARBA" id="ARBA00023002"/>
    </source>
</evidence>
<dbReference type="GO" id="GO:0008395">
    <property type="term" value="F:steroid hydroxylase activity"/>
    <property type="evidence" value="ECO:0007669"/>
    <property type="project" value="TreeGrafter"/>
</dbReference>
<keyword evidence="7 18" id="KW-0560">Oxidoreductase</keyword>
<comment type="pathway">
    <text evidence="13">Steroid metabolism; cholesterol degradation.</text>
</comment>
<reference evidence="19 20" key="1">
    <citation type="journal article" date="2012" name="J. Bacteriol.">
        <title>Genome sequence of Mycobacterium hassiacum DSM 44199, a rare source of heat-stable mycobacterial proteins.</title>
        <authorList>
            <person name="Tiago I."/>
            <person name="Maranha A."/>
            <person name="Mendes V."/>
            <person name="Alarico S."/>
            <person name="Moynihan P.J."/>
            <person name="Clarke A.J."/>
            <person name="Macedo-Ribeiro S."/>
            <person name="Pereira P.J."/>
            <person name="Empadinhas N."/>
        </authorList>
    </citation>
    <scope>NUCLEOTIDE SEQUENCE [LARGE SCALE GENOMIC DNA]</scope>
    <source>
        <strain evidence="20">DSM 44199 / CIP 105218 / JCM 12690 / 3849</strain>
    </source>
</reference>
<comment type="cofactor">
    <cofactor evidence="1">
        <name>heme</name>
        <dbReference type="ChEBI" id="CHEBI:30413"/>
    </cofactor>
</comment>
<evidence type="ECO:0000256" key="6">
    <source>
        <dbReference type="ARBA" id="ARBA00022963"/>
    </source>
</evidence>
<evidence type="ECO:0000313" key="20">
    <source>
        <dbReference type="Proteomes" id="UP000006265"/>
    </source>
</evidence>
<evidence type="ECO:0000256" key="18">
    <source>
        <dbReference type="RuleBase" id="RU000461"/>
    </source>
</evidence>
<evidence type="ECO:0000256" key="17">
    <source>
        <dbReference type="ARBA" id="ARBA00083909"/>
    </source>
</evidence>
<evidence type="ECO:0000256" key="5">
    <source>
        <dbReference type="ARBA" id="ARBA00022723"/>
    </source>
</evidence>
<gene>
    <name evidence="19" type="ORF">C731_0258</name>
</gene>
<dbReference type="OrthoDB" id="4517311at2"/>
<dbReference type="RefSeq" id="WP_005623629.1">
    <property type="nucleotide sequence ID" value="NZ_AMRA01000009.1"/>
</dbReference>
<dbReference type="PANTHER" id="PTHR46696">
    <property type="entry name" value="P450, PUTATIVE (EUROFUNG)-RELATED"/>
    <property type="match status" value="1"/>
</dbReference>
<keyword evidence="12" id="KW-0753">Steroid metabolism</keyword>
<dbReference type="Gene3D" id="1.10.630.10">
    <property type="entry name" value="Cytochrome P450"/>
    <property type="match status" value="1"/>
</dbReference>
<keyword evidence="9 18" id="KW-0503">Monooxygenase</keyword>
<proteinExistence type="inferred from homology"/>
<dbReference type="EMBL" id="AMRA01000009">
    <property type="protein sequence ID" value="EKF25770.1"/>
    <property type="molecule type" value="Genomic_DNA"/>
</dbReference>
<keyword evidence="4 18" id="KW-0349">Heme</keyword>
<evidence type="ECO:0000256" key="1">
    <source>
        <dbReference type="ARBA" id="ARBA00001971"/>
    </source>
</evidence>